<dbReference type="PANTHER" id="PTHR30308:SF2">
    <property type="entry name" value="SSRA-BINDING PROTEIN"/>
    <property type="match status" value="1"/>
</dbReference>
<feature type="non-terminal residue" evidence="3">
    <location>
        <position position="130"/>
    </location>
</feature>
<protein>
    <recommendedName>
        <fullName evidence="4">SsrA-binding protein</fullName>
    </recommendedName>
</protein>
<keyword evidence="2" id="KW-0694">RNA-binding</keyword>
<dbReference type="NCBIfam" id="TIGR00086">
    <property type="entry name" value="smpB"/>
    <property type="match status" value="1"/>
</dbReference>
<dbReference type="GO" id="GO:0005829">
    <property type="term" value="C:cytosol"/>
    <property type="evidence" value="ECO:0007669"/>
    <property type="project" value="TreeGrafter"/>
</dbReference>
<reference evidence="3" key="1">
    <citation type="submission" date="2018-05" db="EMBL/GenBank/DDBJ databases">
        <authorList>
            <person name="Lanie J.A."/>
            <person name="Ng W.-L."/>
            <person name="Kazmierczak K.M."/>
            <person name="Andrzejewski T.M."/>
            <person name="Davidsen T.M."/>
            <person name="Wayne K.J."/>
            <person name="Tettelin H."/>
            <person name="Glass J.I."/>
            <person name="Rusch D."/>
            <person name="Podicherti R."/>
            <person name="Tsui H.-C.T."/>
            <person name="Winkler M.E."/>
        </authorList>
    </citation>
    <scope>NUCLEOTIDE SEQUENCE</scope>
</reference>
<keyword evidence="1" id="KW-0963">Cytoplasm</keyword>
<gene>
    <name evidence="3" type="ORF">METZ01_LOCUS396729</name>
</gene>
<dbReference type="GO" id="GO:0003723">
    <property type="term" value="F:RNA binding"/>
    <property type="evidence" value="ECO:0007669"/>
    <property type="project" value="UniProtKB-KW"/>
</dbReference>
<dbReference type="InterPro" id="IPR023620">
    <property type="entry name" value="SmpB"/>
</dbReference>
<dbReference type="InterPro" id="IPR020081">
    <property type="entry name" value="SsrA-bd_prot_CS"/>
</dbReference>
<dbReference type="HAMAP" id="MF_00023">
    <property type="entry name" value="SmpB"/>
    <property type="match status" value="1"/>
</dbReference>
<dbReference type="EMBL" id="UINC01150692">
    <property type="protein sequence ID" value="SVD43875.1"/>
    <property type="molecule type" value="Genomic_DNA"/>
</dbReference>
<evidence type="ECO:0000313" key="3">
    <source>
        <dbReference type="EMBL" id="SVD43875.1"/>
    </source>
</evidence>
<dbReference type="CDD" id="cd09294">
    <property type="entry name" value="SmpB"/>
    <property type="match status" value="1"/>
</dbReference>
<dbReference type="GO" id="GO:0070930">
    <property type="term" value="P:trans-translation-dependent protein tagging"/>
    <property type="evidence" value="ECO:0007669"/>
    <property type="project" value="TreeGrafter"/>
</dbReference>
<dbReference type="PROSITE" id="PS01317">
    <property type="entry name" value="SSRP"/>
    <property type="match status" value="1"/>
</dbReference>
<evidence type="ECO:0000256" key="2">
    <source>
        <dbReference type="ARBA" id="ARBA00022884"/>
    </source>
</evidence>
<dbReference type="AlphaFoldDB" id="A0A382VCX3"/>
<accession>A0A382VCX3</accession>
<sequence length="130" mass="15034">VTFWFFIVNDVILKNSKARRDYEILETLEAGLVLRGTEVKSLRAGKGQLREAYARVDRDGQAWLHNCHIDEYSHGNVHNHNPLDARKLLLHRKQIDRLRGIVEQKGHSIIPIKFYWKKGKVKVLLGVGRG</sequence>
<organism evidence="3">
    <name type="scientific">marine metagenome</name>
    <dbReference type="NCBI Taxonomy" id="408172"/>
    <lineage>
        <taxon>unclassified sequences</taxon>
        <taxon>metagenomes</taxon>
        <taxon>ecological metagenomes</taxon>
    </lineage>
</organism>
<proteinExistence type="inferred from homology"/>
<dbReference type="Pfam" id="PF01668">
    <property type="entry name" value="SmpB"/>
    <property type="match status" value="1"/>
</dbReference>
<dbReference type="InterPro" id="IPR000037">
    <property type="entry name" value="SsrA-bd_prot"/>
</dbReference>
<dbReference type="PANTHER" id="PTHR30308">
    <property type="entry name" value="TMRNA-BINDING COMPONENT OF TRANS-TRANSLATION TAGGING COMPLEX"/>
    <property type="match status" value="1"/>
</dbReference>
<feature type="non-terminal residue" evidence="3">
    <location>
        <position position="1"/>
    </location>
</feature>
<evidence type="ECO:0000256" key="1">
    <source>
        <dbReference type="ARBA" id="ARBA00022490"/>
    </source>
</evidence>
<dbReference type="NCBIfam" id="NF003843">
    <property type="entry name" value="PRK05422.1"/>
    <property type="match status" value="1"/>
</dbReference>
<evidence type="ECO:0008006" key="4">
    <source>
        <dbReference type="Google" id="ProtNLM"/>
    </source>
</evidence>
<dbReference type="Gene3D" id="2.40.280.10">
    <property type="match status" value="1"/>
</dbReference>
<dbReference type="SUPFAM" id="SSF74982">
    <property type="entry name" value="Small protein B (SmpB)"/>
    <property type="match status" value="1"/>
</dbReference>
<name>A0A382VCX3_9ZZZZ</name>